<dbReference type="PROSITE" id="PS51000">
    <property type="entry name" value="HTH_DEOR_2"/>
    <property type="match status" value="1"/>
</dbReference>
<gene>
    <name evidence="5" type="ORF">D9V34_01765</name>
</gene>
<dbReference type="Proteomes" id="UP000269438">
    <property type="component" value="Unassembled WGS sequence"/>
</dbReference>
<dbReference type="InterPro" id="IPR013196">
    <property type="entry name" value="HTH_11"/>
</dbReference>
<comment type="caution">
    <text evidence="5">The sequence shown here is derived from an EMBL/GenBank/DDBJ whole genome shotgun (WGS) entry which is preliminary data.</text>
</comment>
<dbReference type="InterPro" id="IPR018356">
    <property type="entry name" value="Tscrpt_reg_HTH_DeoR_CS"/>
</dbReference>
<feature type="domain" description="HTH deoR-type" evidence="4">
    <location>
        <begin position="4"/>
        <end position="59"/>
    </location>
</feature>
<dbReference type="Pfam" id="PF08279">
    <property type="entry name" value="HTH_11"/>
    <property type="match status" value="1"/>
</dbReference>
<keyword evidence="2" id="KW-0238">DNA-binding</keyword>
<dbReference type="PANTHER" id="PTHR34580">
    <property type="match status" value="1"/>
</dbReference>
<dbReference type="InterPro" id="IPR036390">
    <property type="entry name" value="WH_DNA-bd_sf"/>
</dbReference>
<evidence type="ECO:0000313" key="5">
    <source>
        <dbReference type="EMBL" id="RLP84746.1"/>
    </source>
</evidence>
<dbReference type="RefSeq" id="WP_121687216.1">
    <property type="nucleotide sequence ID" value="NZ_RCUY01000001.1"/>
</dbReference>
<dbReference type="InterPro" id="IPR057727">
    <property type="entry name" value="WCX_dom"/>
</dbReference>
<dbReference type="PROSITE" id="PS00894">
    <property type="entry name" value="HTH_DEOR_1"/>
    <property type="match status" value="1"/>
</dbReference>
<dbReference type="OrthoDB" id="8555652at2"/>
<protein>
    <submittedName>
        <fullName evidence="5">WYL domain-containing protein</fullName>
    </submittedName>
</protein>
<dbReference type="InterPro" id="IPR001034">
    <property type="entry name" value="DeoR_HTH"/>
</dbReference>
<evidence type="ECO:0000313" key="6">
    <source>
        <dbReference type="Proteomes" id="UP000269438"/>
    </source>
</evidence>
<dbReference type="Pfam" id="PF13280">
    <property type="entry name" value="WYL"/>
    <property type="match status" value="1"/>
</dbReference>
<dbReference type="Gene3D" id="1.10.10.10">
    <property type="entry name" value="Winged helix-like DNA-binding domain superfamily/Winged helix DNA-binding domain"/>
    <property type="match status" value="1"/>
</dbReference>
<organism evidence="5 6">
    <name type="scientific">Mycetocola lacteus</name>
    <dbReference type="NCBI Taxonomy" id="76637"/>
    <lineage>
        <taxon>Bacteria</taxon>
        <taxon>Bacillati</taxon>
        <taxon>Actinomycetota</taxon>
        <taxon>Actinomycetes</taxon>
        <taxon>Micrococcales</taxon>
        <taxon>Microbacteriaceae</taxon>
        <taxon>Mycetocola</taxon>
    </lineage>
</organism>
<evidence type="ECO:0000256" key="1">
    <source>
        <dbReference type="ARBA" id="ARBA00023015"/>
    </source>
</evidence>
<accession>A0A3L7AWK1</accession>
<keyword evidence="3" id="KW-0804">Transcription</keyword>
<name>A0A3L7AWK1_9MICO</name>
<sequence>MWETSGRLLRLLALLQQRHGWSADQLGRQLGVTARTVRRDIAQLREGGYPIESTFGTGGGYYLDPGTALPPIVIDADEAVAVQLALRAAKMHREYRDELLDTVSEKISAVMPGKLDSTMEALYRHADFLDISHLAGMAIDAPPPLLLIRLARACRERRRVDAEFSDPVGRVISRRIEPLRLAYSRGAWHAVVFLLESAEWKVIPLERFRRVAITSVVSVPRREPAMDLDRFVREHTGAPALRQYVVRIERDLSRVRRWVLPAWGRVERAGEGSSVIRITAPDSDAVARWLLLLDADVEVLEPEDLKLAFAELAARASRASGRETELPSEVA</sequence>
<dbReference type="AlphaFoldDB" id="A0A3L7AWK1"/>
<dbReference type="PROSITE" id="PS52050">
    <property type="entry name" value="WYL"/>
    <property type="match status" value="1"/>
</dbReference>
<dbReference type="GO" id="GO:0003677">
    <property type="term" value="F:DNA binding"/>
    <property type="evidence" value="ECO:0007669"/>
    <property type="project" value="UniProtKB-KW"/>
</dbReference>
<dbReference type="PANTHER" id="PTHR34580:SF3">
    <property type="entry name" value="PROTEIN PAFB"/>
    <property type="match status" value="1"/>
</dbReference>
<dbReference type="Pfam" id="PF25583">
    <property type="entry name" value="WCX"/>
    <property type="match status" value="1"/>
</dbReference>
<dbReference type="GO" id="GO:0003700">
    <property type="term" value="F:DNA-binding transcription factor activity"/>
    <property type="evidence" value="ECO:0007669"/>
    <property type="project" value="InterPro"/>
</dbReference>
<evidence type="ECO:0000259" key="4">
    <source>
        <dbReference type="PROSITE" id="PS51000"/>
    </source>
</evidence>
<dbReference type="InterPro" id="IPR051534">
    <property type="entry name" value="CBASS_pafABC_assoc_protein"/>
</dbReference>
<dbReference type="InterPro" id="IPR036388">
    <property type="entry name" value="WH-like_DNA-bd_sf"/>
</dbReference>
<evidence type="ECO:0000256" key="2">
    <source>
        <dbReference type="ARBA" id="ARBA00023125"/>
    </source>
</evidence>
<proteinExistence type="predicted"/>
<reference evidence="5 6" key="1">
    <citation type="submission" date="2018-10" db="EMBL/GenBank/DDBJ databases">
        <authorList>
            <person name="Li J."/>
        </authorList>
    </citation>
    <scope>NUCLEOTIDE SEQUENCE [LARGE SCALE GENOMIC DNA]</scope>
    <source>
        <strain evidence="5 6">JCM 11654</strain>
    </source>
</reference>
<keyword evidence="1" id="KW-0805">Transcription regulation</keyword>
<evidence type="ECO:0000256" key="3">
    <source>
        <dbReference type="ARBA" id="ARBA00023163"/>
    </source>
</evidence>
<dbReference type="SUPFAM" id="SSF46785">
    <property type="entry name" value="Winged helix' DNA-binding domain"/>
    <property type="match status" value="1"/>
</dbReference>
<dbReference type="EMBL" id="RCUY01000001">
    <property type="protein sequence ID" value="RLP84746.1"/>
    <property type="molecule type" value="Genomic_DNA"/>
</dbReference>
<dbReference type="InterPro" id="IPR026881">
    <property type="entry name" value="WYL_dom"/>
</dbReference>
<keyword evidence="6" id="KW-1185">Reference proteome</keyword>